<feature type="domain" description="Ig-like" evidence="3">
    <location>
        <begin position="242"/>
        <end position="326"/>
    </location>
</feature>
<dbReference type="SMART" id="SM00408">
    <property type="entry name" value="IGc2"/>
    <property type="match status" value="1"/>
</dbReference>
<keyword evidence="1" id="KW-1133">Transmembrane helix</keyword>
<gene>
    <name evidence="4" type="ORF">MATL_G00033810</name>
</gene>
<proteinExistence type="predicted"/>
<dbReference type="InterPro" id="IPR013783">
    <property type="entry name" value="Ig-like_fold"/>
</dbReference>
<dbReference type="Gene3D" id="2.60.40.10">
    <property type="entry name" value="Immunoglobulins"/>
    <property type="match status" value="3"/>
</dbReference>
<feature type="chain" id="PRO_5038788798" description="Ig-like domain-containing protein" evidence="2">
    <location>
        <begin position="21"/>
        <end position="452"/>
    </location>
</feature>
<evidence type="ECO:0000256" key="2">
    <source>
        <dbReference type="SAM" id="SignalP"/>
    </source>
</evidence>
<evidence type="ECO:0000259" key="3">
    <source>
        <dbReference type="PROSITE" id="PS50835"/>
    </source>
</evidence>
<dbReference type="PANTHER" id="PTHR46484">
    <property type="entry name" value="SI:CH211-171H4.5-RELATED"/>
    <property type="match status" value="1"/>
</dbReference>
<accession>A0A9D3TK76</accession>
<feature type="transmembrane region" description="Helical" evidence="1">
    <location>
        <begin position="332"/>
        <end position="353"/>
    </location>
</feature>
<dbReference type="Pfam" id="PF13895">
    <property type="entry name" value="Ig_2"/>
    <property type="match status" value="1"/>
</dbReference>
<reference evidence="4" key="1">
    <citation type="submission" date="2021-01" db="EMBL/GenBank/DDBJ databases">
        <authorList>
            <person name="Zahm M."/>
            <person name="Roques C."/>
            <person name="Cabau C."/>
            <person name="Klopp C."/>
            <person name="Donnadieu C."/>
            <person name="Jouanno E."/>
            <person name="Lampietro C."/>
            <person name="Louis A."/>
            <person name="Herpin A."/>
            <person name="Echchiki A."/>
            <person name="Berthelot C."/>
            <person name="Parey E."/>
            <person name="Roest-Crollius H."/>
            <person name="Braasch I."/>
            <person name="Postlethwait J."/>
            <person name="Bobe J."/>
            <person name="Montfort J."/>
            <person name="Bouchez O."/>
            <person name="Begum T."/>
            <person name="Mejri S."/>
            <person name="Adams A."/>
            <person name="Chen W.-J."/>
            <person name="Guiguen Y."/>
        </authorList>
    </citation>
    <scope>NUCLEOTIDE SEQUENCE</scope>
    <source>
        <strain evidence="4">YG-15Mar2019-1</strain>
        <tissue evidence="4">Brain</tissue>
    </source>
</reference>
<dbReference type="SMART" id="SM00409">
    <property type="entry name" value="IG"/>
    <property type="match status" value="3"/>
</dbReference>
<organism evidence="4 5">
    <name type="scientific">Megalops atlanticus</name>
    <name type="common">Tarpon</name>
    <name type="synonym">Clupea gigantea</name>
    <dbReference type="NCBI Taxonomy" id="7932"/>
    <lineage>
        <taxon>Eukaryota</taxon>
        <taxon>Metazoa</taxon>
        <taxon>Chordata</taxon>
        <taxon>Craniata</taxon>
        <taxon>Vertebrata</taxon>
        <taxon>Euteleostomi</taxon>
        <taxon>Actinopterygii</taxon>
        <taxon>Neopterygii</taxon>
        <taxon>Teleostei</taxon>
        <taxon>Elopiformes</taxon>
        <taxon>Megalopidae</taxon>
        <taxon>Megalops</taxon>
    </lineage>
</organism>
<dbReference type="CDD" id="cd00096">
    <property type="entry name" value="Ig"/>
    <property type="match status" value="1"/>
</dbReference>
<dbReference type="Proteomes" id="UP001046870">
    <property type="component" value="Chromosome 2"/>
</dbReference>
<keyword evidence="1" id="KW-0812">Transmembrane</keyword>
<keyword evidence="2" id="KW-0732">Signal</keyword>
<dbReference type="InterPro" id="IPR007110">
    <property type="entry name" value="Ig-like_dom"/>
</dbReference>
<keyword evidence="1" id="KW-0472">Membrane</keyword>
<name>A0A9D3TK76_MEGAT</name>
<evidence type="ECO:0000313" key="4">
    <source>
        <dbReference type="EMBL" id="KAG7488419.1"/>
    </source>
</evidence>
<protein>
    <recommendedName>
        <fullName evidence="3">Ig-like domain-containing protein</fullName>
    </recommendedName>
</protein>
<dbReference type="PROSITE" id="PS50835">
    <property type="entry name" value="IG_LIKE"/>
    <property type="match status" value="2"/>
</dbReference>
<dbReference type="InterPro" id="IPR003599">
    <property type="entry name" value="Ig_sub"/>
</dbReference>
<feature type="signal peptide" evidence="2">
    <location>
        <begin position="1"/>
        <end position="20"/>
    </location>
</feature>
<comment type="caution">
    <text evidence="4">The sequence shown here is derived from an EMBL/GenBank/DDBJ whole genome shotgun (WGS) entry which is preliminary data.</text>
</comment>
<evidence type="ECO:0000313" key="5">
    <source>
        <dbReference type="Proteomes" id="UP001046870"/>
    </source>
</evidence>
<keyword evidence="5" id="KW-1185">Reference proteome</keyword>
<dbReference type="OrthoDB" id="6250964at2759"/>
<dbReference type="AlphaFoldDB" id="A0A9D3TK76"/>
<dbReference type="PANTHER" id="PTHR46484:SF8">
    <property type="entry name" value="B-CELL RECEPTOR CD22-LIKE-RELATED"/>
    <property type="match status" value="1"/>
</dbReference>
<feature type="domain" description="Ig-like" evidence="3">
    <location>
        <begin position="141"/>
        <end position="237"/>
    </location>
</feature>
<dbReference type="EMBL" id="JAFDVH010000002">
    <property type="protein sequence ID" value="KAG7488419.1"/>
    <property type="molecule type" value="Genomic_DNA"/>
</dbReference>
<dbReference type="SUPFAM" id="SSF48726">
    <property type="entry name" value="Immunoglobulin"/>
    <property type="match status" value="2"/>
</dbReference>
<sequence length="452" mass="49369">MTGTQCFFFIGCFLLSCALGSDWRVSMPQNIKVLAGSCVLIPCSFEVPDAYKARLAQVTNGVWRKHSRWFTDGIDVFNSSVSQNILRGKIVGNLTERNCTTILHNIPRNYTEKYYFRVGGGFLYTFPDFVNLNVKASPDKPLVTPVGELMEGTQVTINCSAAVPCPRLPPALTWVPLSLGASKKGQRVNQDGTEVAFSTLSFKASHLHHGQRITCAANYPLEQGGSSDQAAEAVILSVLYPPKNTSASVSLSQPVASGTNVTLTCNSSANPKVEGYTWFRRRGSEVTEMRPGECLTITVTEGNTGLYHCEARNQHGKQNSTEVQISVKGEAWWIWVVAVIALLLCGSVILGLCRLGKSRKSPSNLRGLSVDESSVYANINTVTKSRFMADNEAVYSNEDEAVYNNEDMTYPRKTGSSTGQSGAAIDNYDLYINHTTPSCQRRDIGQPAKSKS</sequence>
<evidence type="ECO:0000256" key="1">
    <source>
        <dbReference type="SAM" id="Phobius"/>
    </source>
</evidence>
<dbReference type="InterPro" id="IPR036179">
    <property type="entry name" value="Ig-like_dom_sf"/>
</dbReference>
<dbReference type="InterPro" id="IPR003598">
    <property type="entry name" value="Ig_sub2"/>
</dbReference>